<dbReference type="InterPro" id="IPR000626">
    <property type="entry name" value="Ubiquitin-like_dom"/>
</dbReference>
<gene>
    <name evidence="5" type="primary">LOC111010667</name>
</gene>
<dbReference type="PANTHER" id="PTHR12329:SF17">
    <property type="entry name" value="OS04G0619900 PROTEIN"/>
    <property type="match status" value="1"/>
</dbReference>
<dbReference type="InterPro" id="IPR039773">
    <property type="entry name" value="BAG_chaperone_regulator"/>
</dbReference>
<dbReference type="InterPro" id="IPR036533">
    <property type="entry name" value="BAG_dom_sf"/>
</dbReference>
<dbReference type="InterPro" id="IPR003103">
    <property type="entry name" value="BAG_domain"/>
</dbReference>
<dbReference type="Pfam" id="PF00240">
    <property type="entry name" value="ubiquitin"/>
    <property type="match status" value="1"/>
</dbReference>
<dbReference type="AlphaFoldDB" id="A0A6J1CE49"/>
<dbReference type="Gene3D" id="1.20.58.120">
    <property type="entry name" value="BAG domain"/>
    <property type="match status" value="1"/>
</dbReference>
<keyword evidence="4" id="KW-1185">Reference proteome</keyword>
<evidence type="ECO:0000259" key="3">
    <source>
        <dbReference type="PROSITE" id="PS50053"/>
    </source>
</evidence>
<dbReference type="GO" id="GO:0005737">
    <property type="term" value="C:cytoplasm"/>
    <property type="evidence" value="ECO:0007669"/>
    <property type="project" value="TreeGrafter"/>
</dbReference>
<protein>
    <submittedName>
        <fullName evidence="5">BAG family molecular chaperone regulator 3-like</fullName>
    </submittedName>
</protein>
<dbReference type="GO" id="GO:0000774">
    <property type="term" value="F:adenyl-nucleotide exchange factor activity"/>
    <property type="evidence" value="ECO:0007669"/>
    <property type="project" value="TreeGrafter"/>
</dbReference>
<dbReference type="Proteomes" id="UP000504603">
    <property type="component" value="Unplaced"/>
</dbReference>
<evidence type="ECO:0000256" key="2">
    <source>
        <dbReference type="SAM" id="MobiDB-lite"/>
    </source>
</evidence>
<evidence type="ECO:0000313" key="5">
    <source>
        <dbReference type="RefSeq" id="XP_022139854.1"/>
    </source>
</evidence>
<dbReference type="SUPFAM" id="SSF54236">
    <property type="entry name" value="Ubiquitin-like"/>
    <property type="match status" value="1"/>
</dbReference>
<reference evidence="5" key="1">
    <citation type="submission" date="2025-08" db="UniProtKB">
        <authorList>
            <consortium name="RefSeq"/>
        </authorList>
    </citation>
    <scope>IDENTIFICATION</scope>
</reference>
<dbReference type="GO" id="GO:0050821">
    <property type="term" value="P:protein stabilization"/>
    <property type="evidence" value="ECO:0007669"/>
    <property type="project" value="TreeGrafter"/>
</dbReference>
<feature type="domain" description="Ubiquitin-like" evidence="3">
    <location>
        <begin position="46"/>
        <end position="116"/>
    </location>
</feature>
<evidence type="ECO:0000313" key="4">
    <source>
        <dbReference type="Proteomes" id="UP000504603"/>
    </source>
</evidence>
<organism evidence="4 5">
    <name type="scientific">Momordica charantia</name>
    <name type="common">Bitter gourd</name>
    <name type="synonym">Balsam pear</name>
    <dbReference type="NCBI Taxonomy" id="3673"/>
    <lineage>
        <taxon>Eukaryota</taxon>
        <taxon>Viridiplantae</taxon>
        <taxon>Streptophyta</taxon>
        <taxon>Embryophyta</taxon>
        <taxon>Tracheophyta</taxon>
        <taxon>Spermatophyta</taxon>
        <taxon>Magnoliopsida</taxon>
        <taxon>eudicotyledons</taxon>
        <taxon>Gunneridae</taxon>
        <taxon>Pentapetalae</taxon>
        <taxon>rosids</taxon>
        <taxon>fabids</taxon>
        <taxon>Cucurbitales</taxon>
        <taxon>Cucurbitaceae</taxon>
        <taxon>Momordiceae</taxon>
        <taxon>Momordica</taxon>
    </lineage>
</organism>
<dbReference type="InterPro" id="IPR029071">
    <property type="entry name" value="Ubiquitin-like_domsf"/>
</dbReference>
<feature type="region of interest" description="Disordered" evidence="2">
    <location>
        <begin position="1"/>
        <end position="38"/>
    </location>
</feature>
<dbReference type="Pfam" id="PF02179">
    <property type="entry name" value="BAG"/>
    <property type="match status" value="1"/>
</dbReference>
<dbReference type="GeneID" id="111010667"/>
<proteinExistence type="predicted"/>
<dbReference type="PANTHER" id="PTHR12329">
    <property type="entry name" value="BCL2-ASSOCIATED ATHANOGENE"/>
    <property type="match status" value="1"/>
</dbReference>
<dbReference type="RefSeq" id="XP_022139854.1">
    <property type="nucleotide sequence ID" value="XM_022284162.1"/>
</dbReference>
<accession>A0A6J1CE49</accession>
<keyword evidence="1" id="KW-0143">Chaperone</keyword>
<dbReference type="GO" id="GO:0051087">
    <property type="term" value="F:protein-folding chaperone binding"/>
    <property type="evidence" value="ECO:0007669"/>
    <property type="project" value="InterPro"/>
</dbReference>
<sequence>MMKRKPNHQNVVGASPTSSSSSTKWEIRPGGMLVQKRTEKSESSATILRLRIAFGAVRLEIQISSQATFGEVKRAVAAETGLKATEQKVLYRGKERENGEYLEACGVKDRSKMVVVEDPASIERRYIETTRNAKINTAHRAISHVSMDLDKLADQVSTIEESISSGVKVPEIQISTLIEMLMMQAIKLDNIVAEGDASTQKLLQGKRVQKCVEMLDVLKVTNARVKVVKPVIVTTKWETFEPHPPTTTRWTSLIDL</sequence>
<dbReference type="KEGG" id="mcha:111010667"/>
<name>A0A6J1CE49_MOMCH</name>
<dbReference type="OrthoDB" id="417450at2759"/>
<dbReference type="Gene3D" id="3.10.20.90">
    <property type="entry name" value="Phosphatidylinositol 3-kinase Catalytic Subunit, Chain A, domain 1"/>
    <property type="match status" value="1"/>
</dbReference>
<evidence type="ECO:0000256" key="1">
    <source>
        <dbReference type="ARBA" id="ARBA00023186"/>
    </source>
</evidence>
<dbReference type="SUPFAM" id="SSF63491">
    <property type="entry name" value="BAG domain"/>
    <property type="match status" value="1"/>
</dbReference>
<dbReference type="PROSITE" id="PS50053">
    <property type="entry name" value="UBIQUITIN_2"/>
    <property type="match status" value="1"/>
</dbReference>